<evidence type="ECO:0000256" key="11">
    <source>
        <dbReference type="SAM" id="SignalP"/>
    </source>
</evidence>
<evidence type="ECO:0000256" key="7">
    <source>
        <dbReference type="ARBA" id="ARBA00022737"/>
    </source>
</evidence>
<keyword evidence="15" id="KW-1185">Reference proteome</keyword>
<feature type="domain" description="Fibronectin type-III" evidence="13">
    <location>
        <begin position="869"/>
        <end position="962"/>
    </location>
</feature>
<dbReference type="InterPro" id="IPR013783">
    <property type="entry name" value="Ig-like_fold"/>
</dbReference>
<dbReference type="Proteomes" id="UP000695023">
    <property type="component" value="Unplaced"/>
</dbReference>
<dbReference type="CDD" id="cd00063">
    <property type="entry name" value="FN3"/>
    <property type="match status" value="12"/>
</dbReference>
<dbReference type="InterPro" id="IPR014716">
    <property type="entry name" value="Fibrinogen_a/b/g_C_1"/>
</dbReference>
<feature type="domain" description="Fibrinogen C-terminal" evidence="14">
    <location>
        <begin position="1778"/>
        <end position="1993"/>
    </location>
</feature>
<accession>A0A9Y3VAB6</accession>
<dbReference type="FunFam" id="2.10.25.10:FF:000001">
    <property type="entry name" value="Tenascin C"/>
    <property type="match status" value="13"/>
</dbReference>
<dbReference type="Gene3D" id="2.10.25.10">
    <property type="entry name" value="Laminin"/>
    <property type="match status" value="13"/>
</dbReference>
<dbReference type="SUPFAM" id="SSF56496">
    <property type="entry name" value="Fibrinogen C-terminal domain-like"/>
    <property type="match status" value="1"/>
</dbReference>
<feature type="domain" description="Fibronectin type-III" evidence="13">
    <location>
        <begin position="963"/>
        <end position="1049"/>
    </location>
</feature>
<feature type="disulfide bond" evidence="10">
    <location>
        <begin position="476"/>
        <end position="486"/>
    </location>
</feature>
<dbReference type="FunFam" id="3.90.215.10:FF:000001">
    <property type="entry name" value="Tenascin isoform 1"/>
    <property type="match status" value="1"/>
</dbReference>
<evidence type="ECO:0000256" key="1">
    <source>
        <dbReference type="ARBA" id="ARBA00004498"/>
    </source>
</evidence>
<keyword evidence="8 10" id="KW-1015">Disulfide bond</keyword>
<evidence type="ECO:0000256" key="6">
    <source>
        <dbReference type="ARBA" id="ARBA00022729"/>
    </source>
</evidence>
<reference evidence="16" key="1">
    <citation type="submission" date="2025-08" db="UniProtKB">
        <authorList>
            <consortium name="RefSeq"/>
        </authorList>
    </citation>
    <scope>IDENTIFICATION</scope>
</reference>
<dbReference type="Pfam" id="PF00041">
    <property type="entry name" value="fn3"/>
    <property type="match status" value="12"/>
</dbReference>
<feature type="domain" description="Fibronectin type-III" evidence="13">
    <location>
        <begin position="600"/>
        <end position="690"/>
    </location>
</feature>
<evidence type="ECO:0000256" key="4">
    <source>
        <dbReference type="ARBA" id="ARBA00022530"/>
    </source>
</evidence>
<dbReference type="SMART" id="SM00186">
    <property type="entry name" value="FBG"/>
    <property type="match status" value="1"/>
</dbReference>
<gene>
    <name evidence="16" type="primary">tnca</name>
</gene>
<comment type="subcellular location">
    <subcellularLocation>
        <location evidence="1">Secreted</location>
        <location evidence="1">Extracellular space</location>
        <location evidence="1">Extracellular matrix</location>
    </subcellularLocation>
</comment>
<evidence type="ECO:0000256" key="9">
    <source>
        <dbReference type="ARBA" id="ARBA00023180"/>
    </source>
</evidence>
<evidence type="ECO:0000313" key="16">
    <source>
        <dbReference type="RefSeq" id="XP_005720188.1"/>
    </source>
</evidence>
<protein>
    <submittedName>
        <fullName evidence="16">Tenascin isoform X4</fullName>
    </submittedName>
</protein>
<dbReference type="InterPro" id="IPR041161">
    <property type="entry name" value="EGF_Tenascin"/>
</dbReference>
<dbReference type="Pfam" id="PF18720">
    <property type="entry name" value="EGF_Tenascin"/>
    <property type="match status" value="1"/>
</dbReference>
<sequence>MGTQGLLGCVLLITCLTLSNAGLVKKILRHRRQTLASPEDQNITLPRADHPLVFNHVYNINVPGSSLCSVDLDTTESTHLHPKDAPVSSGHHMTEHTLDGENQIVFTHRINIPRQACGCTDHLPGLKALMSRLEMLEGEVSALRDQCHSEGACCSAQVKGEVGTKPYCNGHGNFSVETCGCICEPGWKGPNCTEPECPKNCRDRGHCVDGKCKCFKGFAGEDCSFEACSVDCSVHGQCVGGVCVCTDGFFGEDCSQSKCLNNCLGRGRCDDGDCVCDEPWTGFDCSELICPKDCYDRGRCLNGTCYCDEGFAGEDCGERICPNNCRGNGFCVDGQCVCTAGYSGEDCSQLTCLNDCNGRGTCFSGMCICDTGYQGEDCSQLACLNNCNNRGQCINGQCACDVGFQGDDCSELSCPNSCLHRGRCLNGQCVCEEGFAAEDCSIRTCPSNCYGRGECSEGRCLCHAGFTGEDCSELSCPNNCRNHGRCINGQCVCDEGFAGEDCSQRACPNDCLTRGYCVDGECICHEGYSGDDCSVLTCPDNCNNRGRCVDGRCMCEIGYEGESCAMMSCINNCQDKGHCVNGQCVCDEGYIGEDCSQVSPPKDLTVGEVTSETVGLSWNNEMLVTEYLVTYVPTIPGGLLQEFTVSGDKTAATVKELEPGLEYLINVYAVLSNKRSIPVSARVATDLPQPEGLRFKSVRETSVEVIWDELDIPFDGWEIYFRNMKEENGKVSSTLPPSQNQFFQSGLGPGQEYEVSINIIKNNTRGPQTTQTFTTKIDSPQQVEVKDITDSSALISWSQPVAPMDGITMFYMPSSDPSDENRVAISPPDKQYSIDGLRPDTEYTVSLISRSGDITSDPVTATFTTALDAPTNLQTVSQTDNSITLEWTNSEADISSYRVKYSPISGEIHGEEVFKRGPGDSTQATITRLKPGTEYGIGVTAVKNERESLPATTNAATDLDPPRDFEEIESTETSLSVKWQKPQAKISGYRLVYISRDGQVGEVGFPAATTTYHLPNLTPGMSYTLTLTAERGHKRSTPVSLSTSTASFTFYLADSDDRELATPTGLEDNVISFVYLDPSESQFSGTEPEDEPGVLTVSSVTSDGFDLSWKLKARGVYDSFALEYKDTQRLWDMREVQLPGDAHGSRIHGLTASTEYLIKLYGITGSQRAALLEAVAITAPKPTSPDVLTLSIKDASTLLQSVPDNEAVQNPDILDTLNNEVTSTSDSGGISSGAEPDSSGLDLLGDLTVSVTATSVKLAWSAPDEAFDSFLVELTAPSATTQPRVTTVPGNMRKAEIEGLSPATHYDITLQGLVEGERSLPLRVFATTEMLTPMVVNLTISDITWDGFTAFWSPTSGDFDSFVIEVTNLENFAESQNLTLSGDALSLGISGLNPNTSYMVGLYGMYQGSFLEPVYSEATTEAEPEVEHLFVSDVTADSFRLTWTANEDLFDRFVIKIRDSKRLAHPQEHSVRGDERTKVITGLMGGSEYEIELYGATLDRRSQPITGVVQTGLSTPRGLHFSEVTDSSAVVHWSMPRSPVDNYRITYVPFEGGSPMTLTVDGSVFEALLPNMIPGKTYQVTVSALKGLEESDPSTDTVTTGLDRPRGLTVINVTDTSALLLWQPSVATVDGYIITYSADSVSPTVEHVSGNIVEFEMNSLVPATHYTVGVHAMKEAQRSASAVTEFTTDVDPPRDLIAMNIQTDSATLKWRPPHAAVTGYMLSFSSADGTIREVMLSPTASSYSMSQLTGSTEYNVRLQAAAGAQRSRHVATVFTTLGQLYRRPRDCAQILLNGETTAGLYTIYIGGEESQPIQVYCDMTTDGGGWLVFLRRQNGKLEFFRNWKNYTAGFGNMNDEFWLGLSNLHKITSSGHYELRVDLRDNGETAYAQYDKFTIAEPRTRYKIYIGTYSGTAGDSMTYHQGRPFSTYDNDNDIAVTNCALSYKGAFWYKNCHRVNLMGKYGDKSHSKGINWFHWKGHEHSIQFAEMKIRPANFRNFESRKKRS</sequence>
<keyword evidence="4" id="KW-0272">Extracellular matrix</keyword>
<dbReference type="InterPro" id="IPR000742">
    <property type="entry name" value="EGF"/>
</dbReference>
<keyword evidence="3" id="KW-0964">Secreted</keyword>
<comment type="similarity">
    <text evidence="2">Belongs to the tenascin family.</text>
</comment>
<dbReference type="Gene3D" id="2.20.25.10">
    <property type="match status" value="1"/>
</dbReference>
<dbReference type="PROSITE" id="PS51406">
    <property type="entry name" value="FIBRINOGEN_C_2"/>
    <property type="match status" value="1"/>
</dbReference>
<feature type="domain" description="Fibronectin type-III" evidence="13">
    <location>
        <begin position="1692"/>
        <end position="1780"/>
    </location>
</feature>
<dbReference type="InterPro" id="IPR003961">
    <property type="entry name" value="FN3_dom"/>
</dbReference>
<dbReference type="InterPro" id="IPR050991">
    <property type="entry name" value="ECM_Regulatory_Proteins"/>
</dbReference>
<keyword evidence="9" id="KW-0325">Glycoprotein</keyword>
<dbReference type="GO" id="GO:0031175">
    <property type="term" value="P:neuron projection development"/>
    <property type="evidence" value="ECO:0007669"/>
    <property type="project" value="TreeGrafter"/>
</dbReference>
<evidence type="ECO:0000256" key="5">
    <source>
        <dbReference type="ARBA" id="ARBA00022536"/>
    </source>
</evidence>
<dbReference type="InterPro" id="IPR036056">
    <property type="entry name" value="Fibrinogen-like_C"/>
</dbReference>
<dbReference type="Gene3D" id="2.60.40.10">
    <property type="entry name" value="Immunoglobulins"/>
    <property type="match status" value="12"/>
</dbReference>
<dbReference type="CDD" id="cd00087">
    <property type="entry name" value="FReD"/>
    <property type="match status" value="1"/>
</dbReference>
<comment type="caution">
    <text evidence="10">Lacks conserved residue(s) required for the propagation of feature annotation.</text>
</comment>
<evidence type="ECO:0000313" key="15">
    <source>
        <dbReference type="Proteomes" id="UP000695023"/>
    </source>
</evidence>
<feature type="domain" description="Fibronectin type-III" evidence="13">
    <location>
        <begin position="1091"/>
        <end position="1182"/>
    </location>
</feature>
<organism evidence="15 16">
    <name type="scientific">Pundamilia nyererei</name>
    <dbReference type="NCBI Taxonomy" id="303518"/>
    <lineage>
        <taxon>Eukaryota</taxon>
        <taxon>Metazoa</taxon>
        <taxon>Chordata</taxon>
        <taxon>Craniata</taxon>
        <taxon>Vertebrata</taxon>
        <taxon>Euteleostomi</taxon>
        <taxon>Actinopterygii</taxon>
        <taxon>Neopterygii</taxon>
        <taxon>Teleostei</taxon>
        <taxon>Neoteleostei</taxon>
        <taxon>Acanthomorphata</taxon>
        <taxon>Ovalentaria</taxon>
        <taxon>Cichlomorphae</taxon>
        <taxon>Cichliformes</taxon>
        <taxon>Cichlidae</taxon>
        <taxon>African cichlids</taxon>
        <taxon>Pseudocrenilabrinae</taxon>
        <taxon>Haplochromini</taxon>
        <taxon>Pundamilia</taxon>
    </lineage>
</organism>
<feature type="signal peptide" evidence="11">
    <location>
        <begin position="1"/>
        <end position="21"/>
    </location>
</feature>
<dbReference type="InterPro" id="IPR036116">
    <property type="entry name" value="FN3_sf"/>
</dbReference>
<feature type="domain" description="Fibronectin type-III" evidence="13">
    <location>
        <begin position="1243"/>
        <end position="1333"/>
    </location>
</feature>
<evidence type="ECO:0000256" key="2">
    <source>
        <dbReference type="ARBA" id="ARBA00008673"/>
    </source>
</evidence>
<evidence type="ECO:0000259" key="13">
    <source>
        <dbReference type="PROSITE" id="PS50853"/>
    </source>
</evidence>
<dbReference type="SMART" id="SM00060">
    <property type="entry name" value="FN3"/>
    <property type="match status" value="12"/>
</dbReference>
<proteinExistence type="inferred from homology"/>
<keyword evidence="5 10" id="KW-0245">EGF-like domain</keyword>
<feature type="domain" description="Fibronectin type-III" evidence="13">
    <location>
        <begin position="1334"/>
        <end position="1425"/>
    </location>
</feature>
<dbReference type="PROSITE" id="PS01186">
    <property type="entry name" value="EGF_2"/>
    <property type="match status" value="5"/>
</dbReference>
<dbReference type="Pfam" id="PF00147">
    <property type="entry name" value="Fibrinogen_C"/>
    <property type="match status" value="1"/>
</dbReference>
<dbReference type="GO" id="GO:0005615">
    <property type="term" value="C:extracellular space"/>
    <property type="evidence" value="ECO:0007669"/>
    <property type="project" value="TreeGrafter"/>
</dbReference>
<keyword evidence="7" id="KW-0677">Repeat</keyword>
<dbReference type="SUPFAM" id="SSF49265">
    <property type="entry name" value="Fibronectin type III"/>
    <property type="match status" value="9"/>
</dbReference>
<dbReference type="Pfam" id="PF25024">
    <property type="entry name" value="EGF_TEN"/>
    <property type="match status" value="1"/>
</dbReference>
<dbReference type="PANTHER" id="PTHR46708">
    <property type="entry name" value="TENASCIN"/>
    <property type="match status" value="1"/>
</dbReference>
<dbReference type="FunFam" id="2.60.40.10:FF:000099">
    <property type="entry name" value="Fibronectin 1"/>
    <property type="match status" value="2"/>
</dbReference>
<dbReference type="PANTHER" id="PTHR46708:SF1">
    <property type="entry name" value="TENASCIN"/>
    <property type="match status" value="1"/>
</dbReference>
<name>A0A9Y3VAB6_9CICH</name>
<dbReference type="PROSITE" id="PS50026">
    <property type="entry name" value="EGF_3"/>
    <property type="match status" value="1"/>
</dbReference>
<dbReference type="CTD" id="100149028"/>
<dbReference type="PROSITE" id="PS50853">
    <property type="entry name" value="FN3"/>
    <property type="match status" value="10"/>
</dbReference>
<feature type="disulfide bond" evidence="10">
    <location>
        <begin position="493"/>
        <end position="502"/>
    </location>
</feature>
<feature type="domain" description="Fibronectin type-III" evidence="13">
    <location>
        <begin position="779"/>
        <end position="868"/>
    </location>
</feature>
<evidence type="ECO:0000256" key="10">
    <source>
        <dbReference type="PROSITE-ProRule" id="PRU00076"/>
    </source>
</evidence>
<dbReference type="RefSeq" id="XP_005720188.1">
    <property type="nucleotide sequence ID" value="XM_005720131.1"/>
</dbReference>
<dbReference type="Pfam" id="PF23106">
    <property type="entry name" value="EGF_Teneurin"/>
    <property type="match status" value="3"/>
</dbReference>
<dbReference type="SMART" id="SM00181">
    <property type="entry name" value="EGF"/>
    <property type="match status" value="13"/>
</dbReference>
<dbReference type="GO" id="GO:0030155">
    <property type="term" value="P:regulation of cell adhesion"/>
    <property type="evidence" value="ECO:0007669"/>
    <property type="project" value="TreeGrafter"/>
</dbReference>
<evidence type="ECO:0000256" key="8">
    <source>
        <dbReference type="ARBA" id="ARBA00023157"/>
    </source>
</evidence>
<feature type="domain" description="EGF-like" evidence="12">
    <location>
        <begin position="472"/>
        <end position="503"/>
    </location>
</feature>
<evidence type="ECO:0000259" key="12">
    <source>
        <dbReference type="PROSITE" id="PS50026"/>
    </source>
</evidence>
<dbReference type="NCBIfam" id="NF040941">
    <property type="entry name" value="GGGWT_bact"/>
    <property type="match status" value="1"/>
</dbReference>
<dbReference type="PROSITE" id="PS00022">
    <property type="entry name" value="EGF_1"/>
    <property type="match status" value="5"/>
</dbReference>
<dbReference type="InterPro" id="IPR002181">
    <property type="entry name" value="Fibrinogen_a/b/g_C_dom"/>
</dbReference>
<feature type="domain" description="Fibronectin type-III" evidence="13">
    <location>
        <begin position="1515"/>
        <end position="1605"/>
    </location>
</feature>
<evidence type="ECO:0000259" key="14">
    <source>
        <dbReference type="PROSITE" id="PS51406"/>
    </source>
</evidence>
<dbReference type="CDD" id="cd00054">
    <property type="entry name" value="EGF_CA"/>
    <property type="match status" value="1"/>
</dbReference>
<dbReference type="Gene3D" id="3.90.215.10">
    <property type="entry name" value="Gamma Fibrinogen, chain A, domain 1"/>
    <property type="match status" value="1"/>
</dbReference>
<feature type="chain" id="PRO_5041299653" evidence="11">
    <location>
        <begin position="22"/>
        <end position="2004"/>
    </location>
</feature>
<feature type="domain" description="Fibronectin type-III" evidence="13">
    <location>
        <begin position="1606"/>
        <end position="1691"/>
    </location>
</feature>
<keyword evidence="6 11" id="KW-0732">Signal</keyword>
<evidence type="ECO:0000256" key="3">
    <source>
        <dbReference type="ARBA" id="ARBA00022525"/>
    </source>
</evidence>